<comment type="caution">
    <text evidence="1">The sequence shown here is derived from an EMBL/GenBank/DDBJ whole genome shotgun (WGS) entry which is preliminary data.</text>
</comment>
<accession>A0A5B7G735</accession>
<evidence type="ECO:0000313" key="2">
    <source>
        <dbReference type="Proteomes" id="UP000324222"/>
    </source>
</evidence>
<name>A0A5B7G735_PORTR</name>
<protein>
    <submittedName>
        <fullName evidence="1">Uncharacterized protein</fullName>
    </submittedName>
</protein>
<dbReference type="Proteomes" id="UP000324222">
    <property type="component" value="Unassembled WGS sequence"/>
</dbReference>
<keyword evidence="2" id="KW-1185">Reference proteome</keyword>
<dbReference type="EMBL" id="VSRR010011357">
    <property type="protein sequence ID" value="MPC53063.1"/>
    <property type="molecule type" value="Genomic_DNA"/>
</dbReference>
<evidence type="ECO:0000313" key="1">
    <source>
        <dbReference type="EMBL" id="MPC53063.1"/>
    </source>
</evidence>
<proteinExistence type="predicted"/>
<reference evidence="1 2" key="1">
    <citation type="submission" date="2019-05" db="EMBL/GenBank/DDBJ databases">
        <title>Another draft genome of Portunus trituberculatus and its Hox gene families provides insights of decapod evolution.</title>
        <authorList>
            <person name="Jeong J.-H."/>
            <person name="Song I."/>
            <person name="Kim S."/>
            <person name="Choi T."/>
            <person name="Kim D."/>
            <person name="Ryu S."/>
            <person name="Kim W."/>
        </authorList>
    </citation>
    <scope>NUCLEOTIDE SEQUENCE [LARGE SCALE GENOMIC DNA]</scope>
    <source>
        <tissue evidence="1">Muscle</tissue>
    </source>
</reference>
<dbReference type="AlphaFoldDB" id="A0A5B7G735"/>
<gene>
    <name evidence="1" type="ORF">E2C01_046947</name>
</gene>
<sequence>MKGIEGIGKAAFFIRKLRQGSDDVMHRGEEE</sequence>
<organism evidence="1 2">
    <name type="scientific">Portunus trituberculatus</name>
    <name type="common">Swimming crab</name>
    <name type="synonym">Neptunus trituberculatus</name>
    <dbReference type="NCBI Taxonomy" id="210409"/>
    <lineage>
        <taxon>Eukaryota</taxon>
        <taxon>Metazoa</taxon>
        <taxon>Ecdysozoa</taxon>
        <taxon>Arthropoda</taxon>
        <taxon>Crustacea</taxon>
        <taxon>Multicrustacea</taxon>
        <taxon>Malacostraca</taxon>
        <taxon>Eumalacostraca</taxon>
        <taxon>Eucarida</taxon>
        <taxon>Decapoda</taxon>
        <taxon>Pleocyemata</taxon>
        <taxon>Brachyura</taxon>
        <taxon>Eubrachyura</taxon>
        <taxon>Portunoidea</taxon>
        <taxon>Portunidae</taxon>
        <taxon>Portuninae</taxon>
        <taxon>Portunus</taxon>
    </lineage>
</organism>